<evidence type="ECO:0008006" key="3">
    <source>
        <dbReference type="Google" id="ProtNLM"/>
    </source>
</evidence>
<comment type="caution">
    <text evidence="1">The sequence shown here is derived from an EMBL/GenBank/DDBJ whole genome shotgun (WGS) entry which is preliminary data.</text>
</comment>
<accession>A0ABM8XVR2</accession>
<name>A0ABM8XVR2_9BURK</name>
<sequence>MSAGHLTPEQSRWNRAVSMDMKRRHRKWPLGTVVHIKTPAGYLQGKVCKHWRKGEVPHGASVEFPEPIDMGDGNGRRFSHVVSFRAMRPVPGHP</sequence>
<proteinExistence type="predicted"/>
<gene>
    <name evidence="1" type="ORF">LMG32289_05629</name>
</gene>
<dbReference type="RefSeq" id="WP_223994321.1">
    <property type="nucleotide sequence ID" value="NZ_CAJZAG010000012.1"/>
</dbReference>
<dbReference type="Proteomes" id="UP000706525">
    <property type="component" value="Unassembled WGS sequence"/>
</dbReference>
<protein>
    <recommendedName>
        <fullName evidence="3">HNH endonuclease</fullName>
    </recommendedName>
</protein>
<dbReference type="EMBL" id="CAJZAG010000012">
    <property type="protein sequence ID" value="CAG9184471.1"/>
    <property type="molecule type" value="Genomic_DNA"/>
</dbReference>
<reference evidence="1 2" key="1">
    <citation type="submission" date="2021-08" db="EMBL/GenBank/DDBJ databases">
        <authorList>
            <person name="Peeters C."/>
        </authorList>
    </citation>
    <scope>NUCLEOTIDE SEQUENCE [LARGE SCALE GENOMIC DNA]</scope>
    <source>
        <strain evidence="1 2">LMG 32289</strain>
    </source>
</reference>
<keyword evidence="2" id="KW-1185">Reference proteome</keyword>
<evidence type="ECO:0000313" key="2">
    <source>
        <dbReference type="Proteomes" id="UP000706525"/>
    </source>
</evidence>
<organism evidence="1 2">
    <name type="scientific">Cupriavidus pampae</name>
    <dbReference type="NCBI Taxonomy" id="659251"/>
    <lineage>
        <taxon>Bacteria</taxon>
        <taxon>Pseudomonadati</taxon>
        <taxon>Pseudomonadota</taxon>
        <taxon>Betaproteobacteria</taxon>
        <taxon>Burkholderiales</taxon>
        <taxon>Burkholderiaceae</taxon>
        <taxon>Cupriavidus</taxon>
    </lineage>
</organism>
<evidence type="ECO:0000313" key="1">
    <source>
        <dbReference type="EMBL" id="CAG9184471.1"/>
    </source>
</evidence>